<reference evidence="2" key="1">
    <citation type="journal article" date="2022" name="Plant J.">
        <title>Strategies of tolerance reflected in two North American maple genomes.</title>
        <authorList>
            <person name="McEvoy S.L."/>
            <person name="Sezen U.U."/>
            <person name="Trouern-Trend A."/>
            <person name="McMahon S.M."/>
            <person name="Schaberg P.G."/>
            <person name="Yang J."/>
            <person name="Wegrzyn J.L."/>
            <person name="Swenson N.G."/>
        </authorList>
    </citation>
    <scope>NUCLEOTIDE SEQUENCE</scope>
    <source>
        <strain evidence="2">91603</strain>
    </source>
</reference>
<accession>A0AAD5IZV5</accession>
<protein>
    <submittedName>
        <fullName evidence="2">Uncharacterized protein</fullName>
    </submittedName>
</protein>
<evidence type="ECO:0000313" key="2">
    <source>
        <dbReference type="EMBL" id="KAI9181785.1"/>
    </source>
</evidence>
<evidence type="ECO:0000313" key="3">
    <source>
        <dbReference type="Proteomes" id="UP001064489"/>
    </source>
</evidence>
<dbReference type="EMBL" id="JAJSOW010000101">
    <property type="protein sequence ID" value="KAI9181785.1"/>
    <property type="molecule type" value="Genomic_DNA"/>
</dbReference>
<feature type="compositionally biased region" description="Polar residues" evidence="1">
    <location>
        <begin position="73"/>
        <end position="85"/>
    </location>
</feature>
<dbReference type="AlphaFoldDB" id="A0AAD5IZV5"/>
<proteinExistence type="predicted"/>
<keyword evidence="3" id="KW-1185">Reference proteome</keyword>
<gene>
    <name evidence="2" type="ORF">LWI28_018566</name>
</gene>
<comment type="caution">
    <text evidence="2">The sequence shown here is derived from an EMBL/GenBank/DDBJ whole genome shotgun (WGS) entry which is preliminary data.</text>
</comment>
<reference evidence="2" key="2">
    <citation type="submission" date="2023-02" db="EMBL/GenBank/DDBJ databases">
        <authorList>
            <person name="Swenson N.G."/>
            <person name="Wegrzyn J.L."/>
            <person name="Mcevoy S.L."/>
        </authorList>
    </citation>
    <scope>NUCLEOTIDE SEQUENCE</scope>
    <source>
        <strain evidence="2">91603</strain>
        <tissue evidence="2">Leaf</tissue>
    </source>
</reference>
<dbReference type="Proteomes" id="UP001064489">
    <property type="component" value="Chromosome 4"/>
</dbReference>
<evidence type="ECO:0000256" key="1">
    <source>
        <dbReference type="SAM" id="MobiDB-lite"/>
    </source>
</evidence>
<sequence>MYPSVILPTAPLVSSSSSSLSPTANVGISLGSSWPTNTPPLTPAKSRTSFPAKLSTPPTARSPLSKMVVRASRVQSIPGQIQRSQLRVDRAKETSTSVTPPIDEPSSSQTQDKNLEEVVSRFLKV</sequence>
<feature type="compositionally biased region" description="Polar residues" evidence="1">
    <location>
        <begin position="94"/>
        <end position="112"/>
    </location>
</feature>
<organism evidence="2 3">
    <name type="scientific">Acer negundo</name>
    <name type="common">Box elder</name>
    <dbReference type="NCBI Taxonomy" id="4023"/>
    <lineage>
        <taxon>Eukaryota</taxon>
        <taxon>Viridiplantae</taxon>
        <taxon>Streptophyta</taxon>
        <taxon>Embryophyta</taxon>
        <taxon>Tracheophyta</taxon>
        <taxon>Spermatophyta</taxon>
        <taxon>Magnoliopsida</taxon>
        <taxon>eudicotyledons</taxon>
        <taxon>Gunneridae</taxon>
        <taxon>Pentapetalae</taxon>
        <taxon>rosids</taxon>
        <taxon>malvids</taxon>
        <taxon>Sapindales</taxon>
        <taxon>Sapindaceae</taxon>
        <taxon>Hippocastanoideae</taxon>
        <taxon>Acereae</taxon>
        <taxon>Acer</taxon>
    </lineage>
</organism>
<name>A0AAD5IZV5_ACENE</name>
<feature type="region of interest" description="Disordered" evidence="1">
    <location>
        <begin position="30"/>
        <end position="115"/>
    </location>
</feature>